<evidence type="ECO:0000256" key="5">
    <source>
        <dbReference type="SAM" id="Phobius"/>
    </source>
</evidence>
<gene>
    <name evidence="7" type="ORF">AWR27_14345</name>
</gene>
<protein>
    <recommendedName>
        <fullName evidence="6">Major facilitator superfamily (MFS) profile domain-containing protein</fullName>
    </recommendedName>
</protein>
<dbReference type="InterPro" id="IPR020846">
    <property type="entry name" value="MFS_dom"/>
</dbReference>
<sequence length="447" mass="48941">MQTKPAAPPAPSVLGTMTNYRWRILSLLFFATTINYVDRSVLSYVVNNDDFKRQMLDLAPGTLLNADHEKAFNVLYGNVQSLFKLAYGLGFVLMGWLIDRLGTRLGYAISITLWSLSAIAHGFVGSVRGLAVVRVGLGIGEAGNFPSAIKTVAEWFPVKERSLATGLFNSGANLGIILTAFSVPYLLERYGWQTTFLVSSCLGVVLLILWLLFYRRPEEHRSVSEVELAHIHSDNETVSTEKLGWGKVIPYRQAWAFAAGKFMTDCVWWFYLTWLPKFFNENASFKLDLKTIGPAFLVIYLVSDAGSILFGYVSTSFIKRGWSPNAARKTTMLLCALCVVPIYFASVTGSLVVAVALIAIAAAAHQGWSANLYTIVTDMFPKRAVASVIGFGGMFGALGGALLDKNSGWLINNFGYGSLFLIASVAYLSALAVIHLLVPKLAPIPEK</sequence>
<organism evidence="7 8">
    <name type="scientific">Spirosoma montaniterrae</name>
    <dbReference type="NCBI Taxonomy" id="1178516"/>
    <lineage>
        <taxon>Bacteria</taxon>
        <taxon>Pseudomonadati</taxon>
        <taxon>Bacteroidota</taxon>
        <taxon>Cytophagia</taxon>
        <taxon>Cytophagales</taxon>
        <taxon>Cytophagaceae</taxon>
        <taxon>Spirosoma</taxon>
    </lineage>
</organism>
<dbReference type="SUPFAM" id="SSF103473">
    <property type="entry name" value="MFS general substrate transporter"/>
    <property type="match status" value="1"/>
</dbReference>
<reference evidence="7 8" key="1">
    <citation type="submission" date="2016-01" db="EMBL/GenBank/DDBJ databases">
        <authorList>
            <person name="Oliw E.H."/>
        </authorList>
    </citation>
    <scope>NUCLEOTIDE SEQUENCE [LARGE SCALE GENOMIC DNA]</scope>
    <source>
        <strain evidence="7 8">DY10</strain>
    </source>
</reference>
<feature type="transmembrane region" description="Helical" evidence="5">
    <location>
        <begin position="193"/>
        <end position="214"/>
    </location>
</feature>
<comment type="subcellular location">
    <subcellularLocation>
        <location evidence="1">Membrane</location>
        <topology evidence="1">Multi-pass membrane protein</topology>
    </subcellularLocation>
</comment>
<accession>A0A1P9WYK8</accession>
<evidence type="ECO:0000256" key="2">
    <source>
        <dbReference type="ARBA" id="ARBA00022692"/>
    </source>
</evidence>
<feature type="domain" description="Major facilitator superfamily (MFS) profile" evidence="6">
    <location>
        <begin position="24"/>
        <end position="442"/>
    </location>
</feature>
<dbReference type="RefSeq" id="WP_083732859.1">
    <property type="nucleotide sequence ID" value="NZ_CP014263.1"/>
</dbReference>
<dbReference type="STRING" id="1178516.AWR27_14345"/>
<dbReference type="GO" id="GO:0015134">
    <property type="term" value="F:hexuronate transmembrane transporter activity"/>
    <property type="evidence" value="ECO:0007669"/>
    <property type="project" value="TreeGrafter"/>
</dbReference>
<dbReference type="Gene3D" id="1.20.1250.20">
    <property type="entry name" value="MFS general substrate transporter like domains"/>
    <property type="match status" value="2"/>
</dbReference>
<evidence type="ECO:0000313" key="7">
    <source>
        <dbReference type="EMBL" id="AQG80398.1"/>
    </source>
</evidence>
<feature type="transmembrane region" description="Helical" evidence="5">
    <location>
        <begin position="82"/>
        <end position="98"/>
    </location>
</feature>
<dbReference type="Proteomes" id="UP000187941">
    <property type="component" value="Chromosome"/>
</dbReference>
<evidence type="ECO:0000256" key="3">
    <source>
        <dbReference type="ARBA" id="ARBA00022989"/>
    </source>
</evidence>
<keyword evidence="4 5" id="KW-0472">Membrane</keyword>
<dbReference type="InterPro" id="IPR050382">
    <property type="entry name" value="MFS_Na/Anion_cotransporter"/>
</dbReference>
<dbReference type="PANTHER" id="PTHR11662">
    <property type="entry name" value="SOLUTE CARRIER FAMILY 17"/>
    <property type="match status" value="1"/>
</dbReference>
<dbReference type="KEGG" id="smon:AWR27_14345"/>
<evidence type="ECO:0000259" key="6">
    <source>
        <dbReference type="PROSITE" id="PS50850"/>
    </source>
</evidence>
<feature type="transmembrane region" description="Helical" evidence="5">
    <location>
        <begin position="415"/>
        <end position="438"/>
    </location>
</feature>
<evidence type="ECO:0000313" key="8">
    <source>
        <dbReference type="Proteomes" id="UP000187941"/>
    </source>
</evidence>
<feature type="transmembrane region" description="Helical" evidence="5">
    <location>
        <begin position="254"/>
        <end position="272"/>
    </location>
</feature>
<dbReference type="AlphaFoldDB" id="A0A1P9WYK8"/>
<evidence type="ECO:0000256" key="4">
    <source>
        <dbReference type="ARBA" id="ARBA00023136"/>
    </source>
</evidence>
<name>A0A1P9WYK8_9BACT</name>
<dbReference type="PROSITE" id="PS50850">
    <property type="entry name" value="MFS"/>
    <property type="match status" value="1"/>
</dbReference>
<dbReference type="PANTHER" id="PTHR11662:SF285">
    <property type="entry name" value="HEXURONATE TRANSPORTER"/>
    <property type="match status" value="1"/>
</dbReference>
<feature type="transmembrane region" description="Helical" evidence="5">
    <location>
        <begin position="384"/>
        <end position="403"/>
    </location>
</feature>
<keyword evidence="3 5" id="KW-1133">Transmembrane helix</keyword>
<dbReference type="CDD" id="cd17319">
    <property type="entry name" value="MFS_ExuT_GudP_like"/>
    <property type="match status" value="1"/>
</dbReference>
<evidence type="ECO:0000256" key="1">
    <source>
        <dbReference type="ARBA" id="ARBA00004141"/>
    </source>
</evidence>
<keyword evidence="8" id="KW-1185">Reference proteome</keyword>
<feature type="transmembrane region" description="Helical" evidence="5">
    <location>
        <begin position="20"/>
        <end position="37"/>
    </location>
</feature>
<proteinExistence type="predicted"/>
<dbReference type="EMBL" id="CP014263">
    <property type="protein sequence ID" value="AQG80398.1"/>
    <property type="molecule type" value="Genomic_DNA"/>
</dbReference>
<feature type="transmembrane region" description="Helical" evidence="5">
    <location>
        <begin position="104"/>
        <end position="124"/>
    </location>
</feature>
<dbReference type="Pfam" id="PF07690">
    <property type="entry name" value="MFS_1"/>
    <property type="match status" value="1"/>
</dbReference>
<feature type="transmembrane region" description="Helical" evidence="5">
    <location>
        <begin position="333"/>
        <end position="364"/>
    </location>
</feature>
<dbReference type="GO" id="GO:0016020">
    <property type="term" value="C:membrane"/>
    <property type="evidence" value="ECO:0007669"/>
    <property type="project" value="UniProtKB-SubCell"/>
</dbReference>
<dbReference type="InterPro" id="IPR036259">
    <property type="entry name" value="MFS_trans_sf"/>
</dbReference>
<keyword evidence="2 5" id="KW-0812">Transmembrane</keyword>
<feature type="transmembrane region" description="Helical" evidence="5">
    <location>
        <begin position="292"/>
        <end position="313"/>
    </location>
</feature>
<dbReference type="InterPro" id="IPR011701">
    <property type="entry name" value="MFS"/>
</dbReference>